<dbReference type="SFLD" id="SFLDS00003">
    <property type="entry name" value="Haloacid_Dehalogenase"/>
    <property type="match status" value="1"/>
</dbReference>
<dbReference type="EMBL" id="CP115612">
    <property type="protein sequence ID" value="WBW74147.1"/>
    <property type="molecule type" value="Genomic_DNA"/>
</dbReference>
<dbReference type="InterPro" id="IPR036412">
    <property type="entry name" value="HAD-like_sf"/>
</dbReference>
<dbReference type="RefSeq" id="XP_056038390.1">
    <property type="nucleotide sequence ID" value="XM_056182176.1"/>
</dbReference>
<dbReference type="SUPFAM" id="SSF56784">
    <property type="entry name" value="HAD-like"/>
    <property type="match status" value="1"/>
</dbReference>
<accession>A0AAF0AWW2</accession>
<keyword evidence="2" id="KW-1185">Reference proteome</keyword>
<dbReference type="InterPro" id="IPR023214">
    <property type="entry name" value="HAD_sf"/>
</dbReference>
<dbReference type="Proteomes" id="UP001212411">
    <property type="component" value="Chromosome 2"/>
</dbReference>
<dbReference type="PANTHER" id="PTHR47438">
    <property type="entry name" value="PHOSPHATE METABOLISM PROTEIN 8-RELATED"/>
    <property type="match status" value="1"/>
</dbReference>
<dbReference type="GO" id="GO:0006206">
    <property type="term" value="P:pyrimidine nucleobase metabolic process"/>
    <property type="evidence" value="ECO:0007669"/>
    <property type="project" value="TreeGrafter"/>
</dbReference>
<dbReference type="GO" id="GO:0009166">
    <property type="term" value="P:nucleotide catabolic process"/>
    <property type="evidence" value="ECO:0007669"/>
    <property type="project" value="TreeGrafter"/>
</dbReference>
<gene>
    <name evidence="1" type="ORF">SOMG_03386</name>
</gene>
<dbReference type="NCBIfam" id="TIGR01993">
    <property type="entry name" value="Pyr-5-nucltdase"/>
    <property type="match status" value="1"/>
</dbReference>
<evidence type="ECO:0000313" key="1">
    <source>
        <dbReference type="EMBL" id="WBW74147.1"/>
    </source>
</evidence>
<dbReference type="AlphaFoldDB" id="A0AAF0AWW2"/>
<dbReference type="Gene3D" id="3.40.50.1000">
    <property type="entry name" value="HAD superfamily/HAD-like"/>
    <property type="match status" value="1"/>
</dbReference>
<dbReference type="InterPro" id="IPR006439">
    <property type="entry name" value="HAD-SF_hydro_IA"/>
</dbReference>
<evidence type="ECO:0000313" key="2">
    <source>
        <dbReference type="Proteomes" id="UP001212411"/>
    </source>
</evidence>
<dbReference type="NCBIfam" id="TIGR01509">
    <property type="entry name" value="HAD-SF-IA-v3"/>
    <property type="match status" value="1"/>
</dbReference>
<dbReference type="KEGG" id="som:SOMG_03386"/>
<dbReference type="InterPro" id="IPR010237">
    <property type="entry name" value="Pyr-5-nucltdase"/>
</dbReference>
<dbReference type="InterPro" id="IPR052791">
    <property type="entry name" value="SSM1_domain"/>
</dbReference>
<protein>
    <submittedName>
        <fullName evidence="1">Pyrimidine 5'-nucleotidase</fullName>
    </submittedName>
</protein>
<dbReference type="SFLD" id="SFLDG01129">
    <property type="entry name" value="C1.5:_HAD__Beta-PGM__Phosphata"/>
    <property type="match status" value="1"/>
</dbReference>
<dbReference type="GO" id="GO:0008252">
    <property type="term" value="F:nucleotidase activity"/>
    <property type="evidence" value="ECO:0007669"/>
    <property type="project" value="TreeGrafter"/>
</dbReference>
<dbReference type="SFLD" id="SFLDG01132">
    <property type="entry name" value="C1.5.3:_5'-Nucleotidase_Like"/>
    <property type="match status" value="1"/>
</dbReference>
<dbReference type="Pfam" id="PF00702">
    <property type="entry name" value="Hydrolase"/>
    <property type="match status" value="1"/>
</dbReference>
<proteinExistence type="predicted"/>
<name>A0AAF0AWW2_9SCHI</name>
<reference evidence="1 2" key="1">
    <citation type="journal article" date="2023" name="G3 (Bethesda)">
        <title>A high-quality reference genome for the fission yeast Schizosaccharomyces osmophilus.</title>
        <authorList>
            <person name="Jia G.S."/>
            <person name="Zhang W.C."/>
            <person name="Liang Y."/>
            <person name="Liu X.H."/>
            <person name="Rhind N."/>
            <person name="Pidoux A."/>
            <person name="Brysch-Herzberg M."/>
            <person name="Du L.L."/>
        </authorList>
    </citation>
    <scope>NUCLEOTIDE SEQUENCE [LARGE SCALE GENOMIC DNA]</scope>
    <source>
        <strain evidence="1 2">CBS 15793</strain>
    </source>
</reference>
<dbReference type="GeneID" id="80876865"/>
<dbReference type="Gene3D" id="1.10.150.450">
    <property type="match status" value="1"/>
</dbReference>
<organism evidence="1 2">
    <name type="scientific">Schizosaccharomyces osmophilus</name>
    <dbReference type="NCBI Taxonomy" id="2545709"/>
    <lineage>
        <taxon>Eukaryota</taxon>
        <taxon>Fungi</taxon>
        <taxon>Dikarya</taxon>
        <taxon>Ascomycota</taxon>
        <taxon>Taphrinomycotina</taxon>
        <taxon>Schizosaccharomycetes</taxon>
        <taxon>Schizosaccharomycetales</taxon>
        <taxon>Schizosaccharomycetaceae</taxon>
        <taxon>Schizosaccharomyces</taxon>
    </lineage>
</organism>
<sequence>MTFEKKVVFFDLDNCLYPKSYAIHDMMASRITAYFADKLGVPEDEAERLREIYYRHYGIAIRGLVLHHQIDAVDYDKRVDQSLPLEKVVKRDDRLRDMLLELRKKYKLWIFTNAYVVHATRVLTLLGISDCFHGVTYCDYDAKDLVAKPMPEMYARVMKDAGITKKENCIFFDDSYGNIVGARDFGWKYTIQVVEEDEALPEPQAGSHVIRDIHDSKEFLDSVVEKNEPEV</sequence>
<dbReference type="PANTHER" id="PTHR47438:SF1">
    <property type="entry name" value="PHOSPHATE METABOLISM PROTEIN 8-RELATED"/>
    <property type="match status" value="1"/>
</dbReference>